<organism evidence="9 10">
    <name type="scientific">Dichotomicrobium thermohalophilum</name>
    <dbReference type="NCBI Taxonomy" id="933063"/>
    <lineage>
        <taxon>Bacteria</taxon>
        <taxon>Pseudomonadati</taxon>
        <taxon>Pseudomonadota</taxon>
        <taxon>Alphaproteobacteria</taxon>
        <taxon>Hyphomicrobiales</taxon>
        <taxon>Hyphomicrobiaceae</taxon>
        <taxon>Dichotomicrobium</taxon>
    </lineage>
</organism>
<dbReference type="PROSITE" id="PS00211">
    <property type="entry name" value="ABC_TRANSPORTER_1"/>
    <property type="match status" value="1"/>
</dbReference>
<dbReference type="SUPFAM" id="SSF52540">
    <property type="entry name" value="P-loop containing nucleoside triphosphate hydrolases"/>
    <property type="match status" value="1"/>
</dbReference>
<dbReference type="PANTHER" id="PTHR43499:SF1">
    <property type="entry name" value="ABC TRANSPORTER I FAMILY MEMBER 1"/>
    <property type="match status" value="1"/>
</dbReference>
<keyword evidence="7" id="KW-0472">Membrane</keyword>
<dbReference type="Gene3D" id="3.40.50.300">
    <property type="entry name" value="P-loop containing nucleotide triphosphate hydrolases"/>
    <property type="match status" value="1"/>
</dbReference>
<dbReference type="PANTHER" id="PTHR43499">
    <property type="entry name" value="ABC TRANSPORTER I FAMILY MEMBER 1"/>
    <property type="match status" value="1"/>
</dbReference>
<dbReference type="AlphaFoldDB" id="A0A397Q7A2"/>
<dbReference type="GO" id="GO:0022857">
    <property type="term" value="F:transmembrane transporter activity"/>
    <property type="evidence" value="ECO:0007669"/>
    <property type="project" value="InterPro"/>
</dbReference>
<dbReference type="GO" id="GO:0016887">
    <property type="term" value="F:ATP hydrolysis activity"/>
    <property type="evidence" value="ECO:0007669"/>
    <property type="project" value="InterPro"/>
</dbReference>
<dbReference type="EMBL" id="QXDF01000001">
    <property type="protein sequence ID" value="RIA56359.1"/>
    <property type="molecule type" value="Genomic_DNA"/>
</dbReference>
<gene>
    <name evidence="9" type="ORF">BXY53_1464</name>
</gene>
<keyword evidence="5" id="KW-0067">ATP-binding</keyword>
<dbReference type="InterPro" id="IPR027417">
    <property type="entry name" value="P-loop_NTPase"/>
</dbReference>
<dbReference type="SMART" id="SM00382">
    <property type="entry name" value="AAA"/>
    <property type="match status" value="1"/>
</dbReference>
<keyword evidence="6" id="KW-1278">Translocase</keyword>
<dbReference type="InterPro" id="IPR003593">
    <property type="entry name" value="AAA+_ATPase"/>
</dbReference>
<dbReference type="InterPro" id="IPR005895">
    <property type="entry name" value="ABC_transptr_haem_export_CcmA"/>
</dbReference>
<evidence type="ECO:0000313" key="9">
    <source>
        <dbReference type="EMBL" id="RIA56359.1"/>
    </source>
</evidence>
<dbReference type="PROSITE" id="PS50893">
    <property type="entry name" value="ABC_TRANSPORTER_2"/>
    <property type="match status" value="1"/>
</dbReference>
<name>A0A397Q7A2_9HYPH</name>
<dbReference type="GO" id="GO:0005524">
    <property type="term" value="F:ATP binding"/>
    <property type="evidence" value="ECO:0007669"/>
    <property type="project" value="UniProtKB-KW"/>
</dbReference>
<evidence type="ECO:0000256" key="7">
    <source>
        <dbReference type="ARBA" id="ARBA00023136"/>
    </source>
</evidence>
<reference evidence="9 10" key="1">
    <citation type="submission" date="2018-08" db="EMBL/GenBank/DDBJ databases">
        <title>Genomic Encyclopedia of Archaeal and Bacterial Type Strains, Phase II (KMG-II): from individual species to whole genera.</title>
        <authorList>
            <person name="Goeker M."/>
        </authorList>
    </citation>
    <scope>NUCLEOTIDE SEQUENCE [LARGE SCALE GENOMIC DNA]</scope>
    <source>
        <strain evidence="9 10">DSM 5002</strain>
    </source>
</reference>
<dbReference type="RefSeq" id="WP_119061161.1">
    <property type="nucleotide sequence ID" value="NZ_QXDF01000001.1"/>
</dbReference>
<evidence type="ECO:0000256" key="1">
    <source>
        <dbReference type="ARBA" id="ARBA00005417"/>
    </source>
</evidence>
<evidence type="ECO:0000256" key="3">
    <source>
        <dbReference type="ARBA" id="ARBA00022741"/>
    </source>
</evidence>
<dbReference type="Proteomes" id="UP000266273">
    <property type="component" value="Unassembled WGS sequence"/>
</dbReference>
<evidence type="ECO:0000313" key="10">
    <source>
        <dbReference type="Proteomes" id="UP000266273"/>
    </source>
</evidence>
<dbReference type="OrthoDB" id="9800654at2"/>
<comment type="caution">
    <text evidence="9">The sequence shown here is derived from an EMBL/GenBank/DDBJ whole genome shotgun (WGS) entry which is preliminary data.</text>
</comment>
<accession>A0A397Q7A2</accession>
<comment type="similarity">
    <text evidence="1">Belongs to the ABC transporter superfamily.</text>
</comment>
<evidence type="ECO:0000256" key="5">
    <source>
        <dbReference type="ARBA" id="ARBA00022840"/>
    </source>
</evidence>
<dbReference type="GO" id="GO:0017004">
    <property type="term" value="P:cytochrome complex assembly"/>
    <property type="evidence" value="ECO:0007669"/>
    <property type="project" value="UniProtKB-KW"/>
</dbReference>
<dbReference type="Pfam" id="PF00005">
    <property type="entry name" value="ABC_tran"/>
    <property type="match status" value="1"/>
</dbReference>
<feature type="domain" description="ABC transporter" evidence="8">
    <location>
        <begin position="3"/>
        <end position="208"/>
    </location>
</feature>
<dbReference type="InterPro" id="IPR003439">
    <property type="entry name" value="ABC_transporter-like_ATP-bd"/>
</dbReference>
<evidence type="ECO:0000256" key="6">
    <source>
        <dbReference type="ARBA" id="ARBA00022967"/>
    </source>
</evidence>
<proteinExistence type="inferred from homology"/>
<sequence length="209" mass="21710">MKLVVDNLSCARGRRRVLEGVSFSAADGESVLLSGANGSGKTTLLRTLAGFMTPHSGAARLEGGPEGFGLDECCHYVGHLNGIKSGFSVDENLAFLAAYLGGNGLEAIDEAAYAFDLEPLRHVPAGFLSAGQKRRLGLARLALAWRPVWLLDEPTVSLDVASQELLAEAVRAHAGSGGIIVAASHVPLGVGFSRTVHLAGGHAEIEEAA</sequence>
<keyword evidence="3" id="KW-0547">Nucleotide-binding</keyword>
<keyword evidence="10" id="KW-1185">Reference proteome</keyword>
<evidence type="ECO:0000256" key="2">
    <source>
        <dbReference type="ARBA" id="ARBA00022448"/>
    </source>
</evidence>
<evidence type="ECO:0000259" key="8">
    <source>
        <dbReference type="PROSITE" id="PS50893"/>
    </source>
</evidence>
<evidence type="ECO:0000256" key="4">
    <source>
        <dbReference type="ARBA" id="ARBA00022748"/>
    </source>
</evidence>
<protein>
    <submittedName>
        <fullName evidence="9">Heme exporter protein A</fullName>
    </submittedName>
</protein>
<keyword evidence="2" id="KW-0813">Transport</keyword>
<keyword evidence="4" id="KW-0201">Cytochrome c-type biogenesis</keyword>
<dbReference type="InterPro" id="IPR017871">
    <property type="entry name" value="ABC_transporter-like_CS"/>
</dbReference>
<dbReference type="NCBIfam" id="TIGR01189">
    <property type="entry name" value="ccmA"/>
    <property type="match status" value="1"/>
</dbReference>